<dbReference type="EC" id="3.5.1.28" evidence="3"/>
<dbReference type="InterPro" id="IPR036365">
    <property type="entry name" value="PGBD-like_sf"/>
</dbReference>
<dbReference type="Gene3D" id="1.10.101.10">
    <property type="entry name" value="PGBD-like superfamily/PGBD"/>
    <property type="match status" value="1"/>
</dbReference>
<comment type="similarity">
    <text evidence="2">Belongs to the N-acetylmuramoyl-L-alanine amidase 2 family.</text>
</comment>
<evidence type="ECO:0000256" key="1">
    <source>
        <dbReference type="ARBA" id="ARBA00001561"/>
    </source>
</evidence>
<organism evidence="7 8">
    <name type="scientific">Sphingomonas abietis</name>
    <dbReference type="NCBI Taxonomy" id="3012344"/>
    <lineage>
        <taxon>Bacteria</taxon>
        <taxon>Pseudomonadati</taxon>
        <taxon>Pseudomonadota</taxon>
        <taxon>Alphaproteobacteria</taxon>
        <taxon>Sphingomonadales</taxon>
        <taxon>Sphingomonadaceae</taxon>
        <taxon>Sphingomonas</taxon>
    </lineage>
</organism>
<dbReference type="InterPro" id="IPR051206">
    <property type="entry name" value="NAMLAA_amidase_2"/>
</dbReference>
<proteinExistence type="inferred from homology"/>
<dbReference type="InterPro" id="IPR036366">
    <property type="entry name" value="PGBDSf"/>
</dbReference>
<gene>
    <name evidence="7" type="ORF">PBT88_14820</name>
</gene>
<dbReference type="Gene3D" id="3.40.80.10">
    <property type="entry name" value="Peptidoglycan recognition protein-like"/>
    <property type="match status" value="1"/>
</dbReference>
<dbReference type="InterPro" id="IPR002502">
    <property type="entry name" value="Amidase_domain"/>
</dbReference>
<reference evidence="7 8" key="1">
    <citation type="submission" date="2022-12" db="EMBL/GenBank/DDBJ databases">
        <title>Sphingomonas abieness sp. nov., an endophytic bacterium isolated from Abies koreana.</title>
        <authorList>
            <person name="Jiang L."/>
            <person name="Lee J."/>
        </authorList>
    </citation>
    <scope>NUCLEOTIDE SEQUENCE [LARGE SCALE GENOMIC DNA]</scope>
    <source>
        <strain evidence="8">PAMB 00755</strain>
    </source>
</reference>
<dbReference type="PANTHER" id="PTHR30417:SF1">
    <property type="entry name" value="N-ACETYLMURAMOYL-L-ALANINE AMIDASE AMID"/>
    <property type="match status" value="1"/>
</dbReference>
<keyword evidence="4" id="KW-0378">Hydrolase</keyword>
<evidence type="ECO:0000256" key="2">
    <source>
        <dbReference type="ARBA" id="ARBA00007553"/>
    </source>
</evidence>
<feature type="domain" description="N-acetylmuramoyl-L-alanine amidase" evidence="6">
    <location>
        <begin position="9"/>
        <end position="144"/>
    </location>
</feature>
<comment type="catalytic activity">
    <reaction evidence="1">
        <text>Hydrolyzes the link between N-acetylmuramoyl residues and L-amino acid residues in certain cell-wall glycopeptides.</text>
        <dbReference type="EC" id="3.5.1.28"/>
    </reaction>
</comment>
<keyword evidence="8" id="KW-1185">Reference proteome</keyword>
<dbReference type="SUPFAM" id="SSF47090">
    <property type="entry name" value="PGBD-like"/>
    <property type="match status" value="1"/>
</dbReference>
<evidence type="ECO:0000256" key="4">
    <source>
        <dbReference type="ARBA" id="ARBA00022801"/>
    </source>
</evidence>
<protein>
    <recommendedName>
        <fullName evidence="3">N-acetylmuramoyl-L-alanine amidase</fullName>
        <ecNumber evidence="3">3.5.1.28</ecNumber>
    </recommendedName>
</protein>
<evidence type="ECO:0000259" key="6">
    <source>
        <dbReference type="SMART" id="SM00644"/>
    </source>
</evidence>
<dbReference type="RefSeq" id="WP_270076097.1">
    <property type="nucleotide sequence ID" value="NZ_CP115174.1"/>
</dbReference>
<dbReference type="InterPro" id="IPR036505">
    <property type="entry name" value="Amidase/PGRP_sf"/>
</dbReference>
<accession>A0ABY7NLE3</accession>
<sequence length="237" mass="26191">MAAIIECPSPNFDERTLPVSIVVIHYTGMASGAEALRRLTDPEAKVSSHYLITEDGQVVRLVEEDKRAWHAGKSYWRGVTDINSASIGIEMVNPGHEFGYRAFPEPQMAALVTLMMGMVPRYGITRGNIVGHSDIAPARKEDPGELFDWERLAKLRLALPRPTQYLTDPHWTDAGFLLALERFGYDIVDQAAAVRAFQRRFRPETLDGVIDGQCRAILLSLLTGGDKGAAMRAGTPI</sequence>
<dbReference type="SUPFAM" id="SSF55846">
    <property type="entry name" value="N-acetylmuramoyl-L-alanine amidase-like"/>
    <property type="match status" value="1"/>
</dbReference>
<evidence type="ECO:0000313" key="8">
    <source>
        <dbReference type="Proteomes" id="UP001210865"/>
    </source>
</evidence>
<dbReference type="Proteomes" id="UP001210865">
    <property type="component" value="Chromosome"/>
</dbReference>
<keyword evidence="5" id="KW-0961">Cell wall biogenesis/degradation</keyword>
<evidence type="ECO:0000313" key="7">
    <source>
        <dbReference type="EMBL" id="WBO21448.1"/>
    </source>
</evidence>
<dbReference type="EMBL" id="CP115174">
    <property type="protein sequence ID" value="WBO21448.1"/>
    <property type="molecule type" value="Genomic_DNA"/>
</dbReference>
<evidence type="ECO:0000256" key="5">
    <source>
        <dbReference type="ARBA" id="ARBA00023316"/>
    </source>
</evidence>
<dbReference type="PANTHER" id="PTHR30417">
    <property type="entry name" value="N-ACETYLMURAMOYL-L-ALANINE AMIDASE AMID"/>
    <property type="match status" value="1"/>
</dbReference>
<dbReference type="CDD" id="cd06583">
    <property type="entry name" value="PGRP"/>
    <property type="match status" value="1"/>
</dbReference>
<name>A0ABY7NLE3_9SPHN</name>
<dbReference type="SMART" id="SM00644">
    <property type="entry name" value="Ami_2"/>
    <property type="match status" value="1"/>
</dbReference>
<evidence type="ECO:0000256" key="3">
    <source>
        <dbReference type="ARBA" id="ARBA00011901"/>
    </source>
</evidence>
<dbReference type="Pfam" id="PF01510">
    <property type="entry name" value="Amidase_2"/>
    <property type="match status" value="1"/>
</dbReference>